<accession>A0ACA9L6Y7</accession>
<name>A0ACA9L6Y7_9GLOM</name>
<dbReference type="Proteomes" id="UP000789860">
    <property type="component" value="Unassembled WGS sequence"/>
</dbReference>
<protein>
    <submittedName>
        <fullName evidence="1">656_t:CDS:1</fullName>
    </submittedName>
</protein>
<comment type="caution">
    <text evidence="1">The sequence shown here is derived from an EMBL/GenBank/DDBJ whole genome shotgun (WGS) entry which is preliminary data.</text>
</comment>
<organism evidence="1 2">
    <name type="scientific">Scutellospora calospora</name>
    <dbReference type="NCBI Taxonomy" id="85575"/>
    <lineage>
        <taxon>Eukaryota</taxon>
        <taxon>Fungi</taxon>
        <taxon>Fungi incertae sedis</taxon>
        <taxon>Mucoromycota</taxon>
        <taxon>Glomeromycotina</taxon>
        <taxon>Glomeromycetes</taxon>
        <taxon>Diversisporales</taxon>
        <taxon>Gigasporaceae</taxon>
        <taxon>Scutellospora</taxon>
    </lineage>
</organism>
<gene>
    <name evidence="1" type="ORF">SCALOS_LOCUS3546</name>
</gene>
<evidence type="ECO:0000313" key="2">
    <source>
        <dbReference type="Proteomes" id="UP000789860"/>
    </source>
</evidence>
<dbReference type="EMBL" id="CAJVPM010004032">
    <property type="protein sequence ID" value="CAG8508330.1"/>
    <property type="molecule type" value="Genomic_DNA"/>
</dbReference>
<sequence length="316" mass="35918">MPKANTLKNRYYKPTSSEIDEIIRSIIPKNTCRATSKWVKILENWCHDVGYDYGIEIITDKNQLECEMTEFILGIRQINTNKKNLNALVISVLPDSEDLQGPNSWYLDERLDDKTCRSFIKTLYSTVGINIGDRDIVNYSGQSTPITFLFQKGVPMGTTMSITRHKSELSYQIYARPSDKQHEDALSLLIDSVGTLPSNSQEESINTNISFSQDNSLQSEVEIEMDAIPTKHKNSFEPMSLISPTLIKLFHQPLQTSSKTNYSMYVNALKRNPTISRQQILYKNSYENSNSTSYEDSASGTVVKNYYINAQTVNIS</sequence>
<proteinExistence type="predicted"/>
<evidence type="ECO:0000313" key="1">
    <source>
        <dbReference type="EMBL" id="CAG8508330.1"/>
    </source>
</evidence>
<keyword evidence="2" id="KW-1185">Reference proteome</keyword>
<reference evidence="1" key="1">
    <citation type="submission" date="2021-06" db="EMBL/GenBank/DDBJ databases">
        <authorList>
            <person name="Kallberg Y."/>
            <person name="Tangrot J."/>
            <person name="Rosling A."/>
        </authorList>
    </citation>
    <scope>NUCLEOTIDE SEQUENCE</scope>
    <source>
        <strain evidence="1">AU212A</strain>
    </source>
</reference>